<comment type="catalytic activity">
    <reaction evidence="2">
        <text>adenosylcob(III)inamide phosphate + GTP + H(+) = adenosylcob(III)inamide-GDP + diphosphate</text>
        <dbReference type="Rhea" id="RHEA:22712"/>
        <dbReference type="ChEBI" id="CHEBI:15378"/>
        <dbReference type="ChEBI" id="CHEBI:33019"/>
        <dbReference type="ChEBI" id="CHEBI:37565"/>
        <dbReference type="ChEBI" id="CHEBI:58502"/>
        <dbReference type="ChEBI" id="CHEBI:60487"/>
        <dbReference type="EC" id="2.7.7.62"/>
    </reaction>
</comment>
<proteinExistence type="inferred from homology"/>
<keyword evidence="15 19" id="KW-0342">GTP-binding</keyword>
<reference evidence="22" key="3">
    <citation type="submission" date="2023-06" db="EMBL/GenBank/DDBJ databases">
        <title>Pangenomics reveal diversification of enzyme families and niche specialization in globally abundant SAR202 bacteria.</title>
        <authorList>
            <person name="Saw J.H.W."/>
        </authorList>
    </citation>
    <scope>NUCLEOTIDE SEQUENCE [LARGE SCALE GENOMIC DNA]</scope>
    <source>
        <strain evidence="22">JH1073</strain>
    </source>
</reference>
<evidence type="ECO:0000313" key="20">
    <source>
        <dbReference type="EMBL" id="MDG0866830.1"/>
    </source>
</evidence>
<keyword evidence="10" id="KW-0169">Cobalamin biosynthesis</keyword>
<comment type="pathway">
    <text evidence="5">Cofactor biosynthesis; adenosylcobalamin biosynthesis; adenosylcobalamin from cob(II)yrinate a,c-diamide: step 6/7.</text>
</comment>
<dbReference type="SUPFAM" id="SSF52540">
    <property type="entry name" value="P-loop containing nucleoside triphosphate hydrolases"/>
    <property type="match status" value="1"/>
</dbReference>
<dbReference type="AlphaFoldDB" id="A0AAJ5ZG37"/>
<evidence type="ECO:0000313" key="21">
    <source>
        <dbReference type="EMBL" id="WFG38252.1"/>
    </source>
</evidence>
<evidence type="ECO:0000256" key="12">
    <source>
        <dbReference type="ARBA" id="ARBA00022741"/>
    </source>
</evidence>
<evidence type="ECO:0000256" key="1">
    <source>
        <dbReference type="ARBA" id="ARBA00000312"/>
    </source>
</evidence>
<keyword evidence="14" id="KW-0067">ATP-binding</keyword>
<comment type="catalytic activity">
    <reaction evidence="1">
        <text>adenosylcob(III)inamide + ATP = adenosylcob(III)inamide phosphate + ADP + H(+)</text>
        <dbReference type="Rhea" id="RHEA:15769"/>
        <dbReference type="ChEBI" id="CHEBI:2480"/>
        <dbReference type="ChEBI" id="CHEBI:15378"/>
        <dbReference type="ChEBI" id="CHEBI:30616"/>
        <dbReference type="ChEBI" id="CHEBI:58502"/>
        <dbReference type="ChEBI" id="CHEBI:456216"/>
        <dbReference type="EC" id="2.7.1.156"/>
    </reaction>
</comment>
<dbReference type="GO" id="GO:0005525">
    <property type="term" value="F:GTP binding"/>
    <property type="evidence" value="ECO:0007669"/>
    <property type="project" value="UniProtKB-KW"/>
</dbReference>
<sequence length="177" mass="19061">MGSIHLITGGVKSGKSNYALTLAENQANGESVRFIATAHRNIGDDSLEDRIEKHIAERPSHWTLFEPPADLIDSVSQSGDEKLAILDCVTLWIGDLVSAVGYDHSTGTATRVDQLTEALIRSERDTLVITNEVGWGVAPPTTIGNDYADELGTANRLIADTADRVTLLVAGQPLRIK</sequence>
<dbReference type="EC" id="2.7.1.156" evidence="8"/>
<feature type="active site" description="GMP-histidine intermediate" evidence="18">
    <location>
        <position position="54"/>
    </location>
</feature>
<comment type="catalytic activity">
    <reaction evidence="3">
        <text>adenosylcob(III)inamide + GTP = adenosylcob(III)inamide phosphate + GDP + H(+)</text>
        <dbReference type="Rhea" id="RHEA:15765"/>
        <dbReference type="ChEBI" id="CHEBI:2480"/>
        <dbReference type="ChEBI" id="CHEBI:15378"/>
        <dbReference type="ChEBI" id="CHEBI:37565"/>
        <dbReference type="ChEBI" id="CHEBI:58189"/>
        <dbReference type="ChEBI" id="CHEBI:58502"/>
        <dbReference type="EC" id="2.7.1.156"/>
    </reaction>
</comment>
<evidence type="ECO:0000256" key="6">
    <source>
        <dbReference type="ARBA" id="ARBA00005159"/>
    </source>
</evidence>
<evidence type="ECO:0000256" key="7">
    <source>
        <dbReference type="ARBA" id="ARBA00007490"/>
    </source>
</evidence>
<feature type="binding site" evidence="19">
    <location>
        <begin position="36"/>
        <end position="38"/>
    </location>
    <ligand>
        <name>GTP</name>
        <dbReference type="ChEBI" id="CHEBI:37565"/>
    </ligand>
</feature>
<gene>
    <name evidence="20" type="ORF">GKO46_07040</name>
    <name evidence="21" type="ORF">GKO48_01045</name>
</gene>
<keyword evidence="21" id="KW-0548">Nucleotidyltransferase</keyword>
<dbReference type="EMBL" id="WMBE01000002">
    <property type="protein sequence ID" value="MDG0866830.1"/>
    <property type="molecule type" value="Genomic_DNA"/>
</dbReference>
<keyword evidence="13 21" id="KW-0418">Kinase</keyword>
<dbReference type="GO" id="GO:0005524">
    <property type="term" value="F:ATP binding"/>
    <property type="evidence" value="ECO:0007669"/>
    <property type="project" value="UniProtKB-KW"/>
</dbReference>
<dbReference type="Proteomes" id="UP001219901">
    <property type="component" value="Chromosome"/>
</dbReference>
<dbReference type="PANTHER" id="PTHR34848:SF1">
    <property type="entry name" value="BIFUNCTIONAL ADENOSYLCOBALAMIN BIOSYNTHESIS PROTEIN COBU"/>
    <property type="match status" value="1"/>
</dbReference>
<evidence type="ECO:0000256" key="5">
    <source>
        <dbReference type="ARBA" id="ARBA00004692"/>
    </source>
</evidence>
<dbReference type="InterPro" id="IPR003203">
    <property type="entry name" value="CobU/CobP"/>
</dbReference>
<evidence type="ECO:0000256" key="13">
    <source>
        <dbReference type="ARBA" id="ARBA00022777"/>
    </source>
</evidence>
<evidence type="ECO:0000256" key="17">
    <source>
        <dbReference type="ARBA" id="ARBA00030571"/>
    </source>
</evidence>
<dbReference type="InterPro" id="IPR027417">
    <property type="entry name" value="P-loop_NTPase"/>
</dbReference>
<dbReference type="Gene3D" id="3.40.50.300">
    <property type="entry name" value="P-loop containing nucleotide triphosphate hydrolases"/>
    <property type="match status" value="1"/>
</dbReference>
<evidence type="ECO:0000256" key="14">
    <source>
        <dbReference type="ARBA" id="ARBA00022840"/>
    </source>
</evidence>
<organism evidence="21 22">
    <name type="scientific">Candidatus Lucifugimonas marina</name>
    <dbReference type="NCBI Taxonomy" id="3038979"/>
    <lineage>
        <taxon>Bacteria</taxon>
        <taxon>Bacillati</taxon>
        <taxon>Chloroflexota</taxon>
        <taxon>Dehalococcoidia</taxon>
        <taxon>SAR202 cluster</taxon>
        <taxon>Candidatus Lucifugimonadales</taxon>
        <taxon>Candidatus Lucifugimonadaceae</taxon>
        <taxon>Candidatus Lucifugimonas</taxon>
    </lineage>
</organism>
<evidence type="ECO:0000256" key="10">
    <source>
        <dbReference type="ARBA" id="ARBA00022573"/>
    </source>
</evidence>
<evidence type="ECO:0000256" key="16">
    <source>
        <dbReference type="ARBA" id="ARBA00029570"/>
    </source>
</evidence>
<dbReference type="PANTHER" id="PTHR34848">
    <property type="match status" value="1"/>
</dbReference>
<name>A0AAJ5ZG37_9CHLR</name>
<evidence type="ECO:0000256" key="11">
    <source>
        <dbReference type="ARBA" id="ARBA00022679"/>
    </source>
</evidence>
<dbReference type="PIRSF" id="PIRSF006135">
    <property type="entry name" value="CobU"/>
    <property type="match status" value="1"/>
</dbReference>
<comment type="function">
    <text evidence="4">Catalyzes ATP-dependent phosphorylation of adenosylcobinamide and addition of GMP to adenosylcobinamide phosphate.</text>
</comment>
<reference evidence="22 23" key="1">
    <citation type="submission" date="2019-11" db="EMBL/GenBank/DDBJ databases">
        <authorList>
            <person name="Cho J.-C."/>
        </authorList>
    </citation>
    <scope>NUCLEOTIDE SEQUENCE [LARGE SCALE GENOMIC DNA]</scope>
    <source>
        <strain evidence="21 22">JH1073</strain>
        <strain evidence="20 23">JH702</strain>
    </source>
</reference>
<dbReference type="GO" id="GO:0008820">
    <property type="term" value="F:cobinamide phosphate guanylyltransferase activity"/>
    <property type="evidence" value="ECO:0007669"/>
    <property type="project" value="UniProtKB-EC"/>
</dbReference>
<feature type="binding site" evidence="19">
    <location>
        <begin position="9"/>
        <end position="16"/>
    </location>
    <ligand>
        <name>GTP</name>
        <dbReference type="ChEBI" id="CHEBI:37565"/>
    </ligand>
</feature>
<feature type="binding site" evidence="19">
    <location>
        <position position="87"/>
    </location>
    <ligand>
        <name>GTP</name>
        <dbReference type="ChEBI" id="CHEBI:37565"/>
    </ligand>
</feature>
<dbReference type="CDD" id="cd00544">
    <property type="entry name" value="CobU"/>
    <property type="match status" value="1"/>
</dbReference>
<evidence type="ECO:0000256" key="2">
    <source>
        <dbReference type="ARBA" id="ARBA00000711"/>
    </source>
</evidence>
<dbReference type="RefSeq" id="WP_342824592.1">
    <property type="nucleotide sequence ID" value="NZ_CP046146.1"/>
</dbReference>
<dbReference type="EC" id="2.7.7.62" evidence="9"/>
<comment type="similarity">
    <text evidence="7">Belongs to the CobU/CobP family.</text>
</comment>
<dbReference type="EMBL" id="CP046147">
    <property type="protein sequence ID" value="WFG38252.1"/>
    <property type="molecule type" value="Genomic_DNA"/>
</dbReference>
<keyword evidence="22" id="KW-1185">Reference proteome</keyword>
<reference evidence="21" key="2">
    <citation type="journal article" date="2023" name="Nat. Commun.">
        <title>Cultivation of marine bacteria of the SAR202 clade.</title>
        <authorList>
            <person name="Lim Y."/>
            <person name="Seo J.H."/>
            <person name="Giovannoni S.J."/>
            <person name="Kang I."/>
            <person name="Cho J.C."/>
        </authorList>
    </citation>
    <scope>NUCLEOTIDE SEQUENCE</scope>
    <source>
        <strain evidence="21">JH1073</strain>
    </source>
</reference>
<evidence type="ECO:0000256" key="15">
    <source>
        <dbReference type="ARBA" id="ARBA00023134"/>
    </source>
</evidence>
<feature type="binding site" evidence="19">
    <location>
        <position position="66"/>
    </location>
    <ligand>
        <name>GTP</name>
        <dbReference type="ChEBI" id="CHEBI:37565"/>
    </ligand>
</feature>
<evidence type="ECO:0000256" key="18">
    <source>
        <dbReference type="PIRSR" id="PIRSR006135-1"/>
    </source>
</evidence>
<evidence type="ECO:0000256" key="9">
    <source>
        <dbReference type="ARBA" id="ARBA00012523"/>
    </source>
</evidence>
<evidence type="ECO:0000313" key="22">
    <source>
        <dbReference type="Proteomes" id="UP001219901"/>
    </source>
</evidence>
<accession>A0AAJ5ZG37</accession>
<protein>
    <recommendedName>
        <fullName evidence="16">Adenosylcobinamide kinase</fullName>
        <ecNumber evidence="8">2.7.1.156</ecNumber>
        <ecNumber evidence="9">2.7.7.62</ecNumber>
    </recommendedName>
    <alternativeName>
        <fullName evidence="17">Adenosylcobinamide-phosphate guanylyltransferase</fullName>
    </alternativeName>
</protein>
<evidence type="ECO:0000256" key="3">
    <source>
        <dbReference type="ARBA" id="ARBA00001522"/>
    </source>
</evidence>
<keyword evidence="12 19" id="KW-0547">Nucleotide-binding</keyword>
<dbReference type="Pfam" id="PF02283">
    <property type="entry name" value="CobU"/>
    <property type="match status" value="1"/>
</dbReference>
<evidence type="ECO:0000256" key="4">
    <source>
        <dbReference type="ARBA" id="ARBA00003889"/>
    </source>
</evidence>
<evidence type="ECO:0000256" key="19">
    <source>
        <dbReference type="PIRSR" id="PIRSR006135-2"/>
    </source>
</evidence>
<keyword evidence="11" id="KW-0808">Transferase</keyword>
<evidence type="ECO:0000313" key="23">
    <source>
        <dbReference type="Proteomes" id="UP001321249"/>
    </source>
</evidence>
<evidence type="ECO:0000256" key="8">
    <source>
        <dbReference type="ARBA" id="ARBA00012016"/>
    </source>
</evidence>
<dbReference type="Proteomes" id="UP001321249">
    <property type="component" value="Unassembled WGS sequence"/>
</dbReference>
<dbReference type="GO" id="GO:0043752">
    <property type="term" value="F:adenosylcobinamide kinase activity"/>
    <property type="evidence" value="ECO:0007669"/>
    <property type="project" value="UniProtKB-EC"/>
</dbReference>
<comment type="pathway">
    <text evidence="6">Cofactor biosynthesis; adenosylcobalamin biosynthesis; adenosylcobalamin from cob(II)yrinate a,c-diamide: step 5/7.</text>
</comment>
<dbReference type="GO" id="GO:0009236">
    <property type="term" value="P:cobalamin biosynthetic process"/>
    <property type="evidence" value="ECO:0007669"/>
    <property type="project" value="UniProtKB-KW"/>
</dbReference>